<keyword evidence="2" id="KW-1185">Reference proteome</keyword>
<name>A0ABP7SHI9_9PSEU</name>
<proteinExistence type="predicted"/>
<dbReference type="EMBL" id="BAABAL010000013">
    <property type="protein sequence ID" value="GAA4011638.1"/>
    <property type="molecule type" value="Genomic_DNA"/>
</dbReference>
<evidence type="ECO:0000313" key="1">
    <source>
        <dbReference type="EMBL" id="GAA4011638.1"/>
    </source>
</evidence>
<gene>
    <name evidence="1" type="ORF">GCM10022247_37620</name>
</gene>
<evidence type="ECO:0000313" key="2">
    <source>
        <dbReference type="Proteomes" id="UP001501747"/>
    </source>
</evidence>
<reference evidence="2" key="1">
    <citation type="journal article" date="2019" name="Int. J. Syst. Evol. Microbiol.">
        <title>The Global Catalogue of Microorganisms (GCM) 10K type strain sequencing project: providing services to taxonomists for standard genome sequencing and annotation.</title>
        <authorList>
            <consortium name="The Broad Institute Genomics Platform"/>
            <consortium name="The Broad Institute Genome Sequencing Center for Infectious Disease"/>
            <person name="Wu L."/>
            <person name="Ma J."/>
        </authorList>
    </citation>
    <scope>NUCLEOTIDE SEQUENCE [LARGE SCALE GENOMIC DNA]</scope>
    <source>
        <strain evidence="2">JCM 17342</strain>
    </source>
</reference>
<protein>
    <recommendedName>
        <fullName evidence="3">HEPN domain-containing protein</fullName>
    </recommendedName>
</protein>
<dbReference type="Proteomes" id="UP001501747">
    <property type="component" value="Unassembled WGS sequence"/>
</dbReference>
<comment type="caution">
    <text evidence="1">The sequence shown here is derived from an EMBL/GenBank/DDBJ whole genome shotgun (WGS) entry which is preliminary data.</text>
</comment>
<organism evidence="1 2">
    <name type="scientific">Allokutzneria multivorans</name>
    <dbReference type="NCBI Taxonomy" id="1142134"/>
    <lineage>
        <taxon>Bacteria</taxon>
        <taxon>Bacillati</taxon>
        <taxon>Actinomycetota</taxon>
        <taxon>Actinomycetes</taxon>
        <taxon>Pseudonocardiales</taxon>
        <taxon>Pseudonocardiaceae</taxon>
        <taxon>Allokutzneria</taxon>
    </lineage>
</organism>
<evidence type="ECO:0008006" key="3">
    <source>
        <dbReference type="Google" id="ProtNLM"/>
    </source>
</evidence>
<accession>A0ABP7SHI9</accession>
<sequence>MSYEAEAHAFLKAETGWDDGAVDTLLTLLRDEGMGDYYLAESGSRYGREREQVRRRLPGLAHIGTVSGEDPAELWKEIRRASSAYKDARDQSYASYKSGYGDRAEDERLIKEAAAELAELWRRLSAASADPWCKLAAHHTATRFSRA</sequence>
<dbReference type="RefSeq" id="WP_344876499.1">
    <property type="nucleotide sequence ID" value="NZ_BAABAL010000013.1"/>
</dbReference>